<accession>A0AAN7XLU5</accession>
<organism evidence="2 3">
    <name type="scientific">Eleginops maclovinus</name>
    <name type="common">Patagonian blennie</name>
    <name type="synonym">Eleginus maclovinus</name>
    <dbReference type="NCBI Taxonomy" id="56733"/>
    <lineage>
        <taxon>Eukaryota</taxon>
        <taxon>Metazoa</taxon>
        <taxon>Chordata</taxon>
        <taxon>Craniata</taxon>
        <taxon>Vertebrata</taxon>
        <taxon>Euteleostomi</taxon>
        <taxon>Actinopterygii</taxon>
        <taxon>Neopterygii</taxon>
        <taxon>Teleostei</taxon>
        <taxon>Neoteleostei</taxon>
        <taxon>Acanthomorphata</taxon>
        <taxon>Eupercaria</taxon>
        <taxon>Perciformes</taxon>
        <taxon>Notothenioidei</taxon>
        <taxon>Eleginopidae</taxon>
        <taxon>Eleginops</taxon>
    </lineage>
</organism>
<dbReference type="Proteomes" id="UP001346869">
    <property type="component" value="Unassembled WGS sequence"/>
</dbReference>
<evidence type="ECO:0000256" key="1">
    <source>
        <dbReference type="SAM" id="MobiDB-lite"/>
    </source>
</evidence>
<evidence type="ECO:0000313" key="2">
    <source>
        <dbReference type="EMBL" id="KAK5863184.1"/>
    </source>
</evidence>
<gene>
    <name evidence="2" type="ORF">PBY51_000233</name>
</gene>
<reference evidence="2 3" key="2">
    <citation type="journal article" date="2023" name="Mol. Biol. Evol.">
        <title>Genomics of Secondarily Temperate Adaptation in the Only Non-Antarctic Icefish.</title>
        <authorList>
            <person name="Rivera-Colon A.G."/>
            <person name="Rayamajhi N."/>
            <person name="Minhas B.F."/>
            <person name="Madrigal G."/>
            <person name="Bilyk K.T."/>
            <person name="Yoon V."/>
            <person name="Hune M."/>
            <person name="Gregory S."/>
            <person name="Cheng C.H.C."/>
            <person name="Catchen J.M."/>
        </authorList>
    </citation>
    <scope>NUCLEOTIDE SEQUENCE [LARGE SCALE GENOMIC DNA]</scope>
    <source>
        <strain evidence="2">JMC-PN-2008</strain>
    </source>
</reference>
<proteinExistence type="predicted"/>
<reference evidence="2 3" key="1">
    <citation type="journal article" date="2023" name="Genes (Basel)">
        <title>Chromosome-Level Genome Assembly and Circadian Gene Repertoire of the Patagonia Blennie Eleginops maclovinus-The Closest Ancestral Proxy of Antarctic Cryonotothenioids.</title>
        <authorList>
            <person name="Cheng C.C."/>
            <person name="Rivera-Colon A.G."/>
            <person name="Minhas B.F."/>
            <person name="Wilson L."/>
            <person name="Rayamajhi N."/>
            <person name="Vargas-Chacoff L."/>
            <person name="Catchen J.M."/>
        </authorList>
    </citation>
    <scope>NUCLEOTIDE SEQUENCE [LARGE SCALE GENOMIC DNA]</scope>
    <source>
        <strain evidence="2">JMC-PN-2008</strain>
    </source>
</reference>
<sequence length="79" mass="8863">MEVDGVVSTVYFLTVAARLISEKSHYENTAGYRWLITLKFLVWSRQLAAASESGSVRERQRQRTTAAASESRSVGNVRL</sequence>
<dbReference type="EMBL" id="JAUZQC010000011">
    <property type="protein sequence ID" value="KAK5863184.1"/>
    <property type="molecule type" value="Genomic_DNA"/>
</dbReference>
<comment type="caution">
    <text evidence="2">The sequence shown here is derived from an EMBL/GenBank/DDBJ whole genome shotgun (WGS) entry which is preliminary data.</text>
</comment>
<protein>
    <submittedName>
        <fullName evidence="2">Uncharacterized protein</fullName>
    </submittedName>
</protein>
<keyword evidence="3" id="KW-1185">Reference proteome</keyword>
<feature type="region of interest" description="Disordered" evidence="1">
    <location>
        <begin position="50"/>
        <end position="79"/>
    </location>
</feature>
<evidence type="ECO:0000313" key="3">
    <source>
        <dbReference type="Proteomes" id="UP001346869"/>
    </source>
</evidence>
<dbReference type="AlphaFoldDB" id="A0AAN7XLU5"/>
<name>A0AAN7XLU5_ELEMC</name>
<feature type="compositionally biased region" description="Polar residues" evidence="1">
    <location>
        <begin position="70"/>
        <end position="79"/>
    </location>
</feature>